<evidence type="ECO:0000313" key="1">
    <source>
        <dbReference type="EMBL" id="GAG85068.1"/>
    </source>
</evidence>
<gene>
    <name evidence="1" type="ORF">S01H4_24368</name>
</gene>
<name>X1BLX3_9ZZZZ</name>
<feature type="non-terminal residue" evidence="1">
    <location>
        <position position="1"/>
    </location>
</feature>
<reference evidence="1" key="1">
    <citation type="journal article" date="2014" name="Front. Microbiol.">
        <title>High frequency of phylogenetically diverse reductive dehalogenase-homologous genes in deep subseafloor sedimentary metagenomes.</title>
        <authorList>
            <person name="Kawai M."/>
            <person name="Futagami T."/>
            <person name="Toyoda A."/>
            <person name="Takaki Y."/>
            <person name="Nishi S."/>
            <person name="Hori S."/>
            <person name="Arai W."/>
            <person name="Tsubouchi T."/>
            <person name="Morono Y."/>
            <person name="Uchiyama I."/>
            <person name="Ito T."/>
            <person name="Fujiyama A."/>
            <person name="Inagaki F."/>
            <person name="Takami H."/>
        </authorList>
    </citation>
    <scope>NUCLEOTIDE SEQUENCE</scope>
    <source>
        <strain evidence="1">Expedition CK06-06</strain>
    </source>
</reference>
<comment type="caution">
    <text evidence="1">The sequence shown here is derived from an EMBL/GenBank/DDBJ whole genome shotgun (WGS) entry which is preliminary data.</text>
</comment>
<accession>X1BLX3</accession>
<sequence>VVNPDATFRIGVEDVNSDEILAAAQAILLAIIAGGVGTITTPTHTWPVIANVTTVALAANANRLYALFVNDGTEPIYLYLGAAAVMNRGIRLQVGGSYEMSREIGNLYIGAINGICASGGMTLLVTEEV</sequence>
<proteinExistence type="predicted"/>
<dbReference type="AlphaFoldDB" id="X1BLX3"/>
<protein>
    <submittedName>
        <fullName evidence="1">Uncharacterized protein</fullName>
    </submittedName>
</protein>
<organism evidence="1">
    <name type="scientific">marine sediment metagenome</name>
    <dbReference type="NCBI Taxonomy" id="412755"/>
    <lineage>
        <taxon>unclassified sequences</taxon>
        <taxon>metagenomes</taxon>
        <taxon>ecological metagenomes</taxon>
    </lineage>
</organism>
<dbReference type="EMBL" id="BART01011436">
    <property type="protein sequence ID" value="GAG85068.1"/>
    <property type="molecule type" value="Genomic_DNA"/>
</dbReference>